<name>A0A1G9X387_ALLAB</name>
<dbReference type="InterPro" id="IPR052901">
    <property type="entry name" value="Bact_TGase-like"/>
</dbReference>
<keyword evidence="5" id="KW-1185">Reference proteome</keyword>
<keyword evidence="2" id="KW-1133">Transmembrane helix</keyword>
<feature type="region of interest" description="Disordered" evidence="1">
    <location>
        <begin position="546"/>
        <end position="604"/>
    </location>
</feature>
<dbReference type="RefSeq" id="WP_156051164.1">
    <property type="nucleotide sequence ID" value="NZ_JOEF01000016.1"/>
</dbReference>
<dbReference type="SUPFAM" id="SSF54001">
    <property type="entry name" value="Cysteine proteinases"/>
    <property type="match status" value="1"/>
</dbReference>
<keyword evidence="2" id="KW-0812">Transmembrane</keyword>
<dbReference type="InterPro" id="IPR002931">
    <property type="entry name" value="Transglutaminase-like"/>
</dbReference>
<feature type="compositionally biased region" description="Polar residues" evidence="1">
    <location>
        <begin position="571"/>
        <end position="583"/>
    </location>
</feature>
<dbReference type="PANTHER" id="PTHR42736">
    <property type="entry name" value="PROTEIN-GLUTAMINE GAMMA-GLUTAMYLTRANSFERASE"/>
    <property type="match status" value="1"/>
</dbReference>
<organism evidence="4 5">
    <name type="scientific">Allokutzneria albata</name>
    <name type="common">Kibdelosporangium albatum</name>
    <dbReference type="NCBI Taxonomy" id="211114"/>
    <lineage>
        <taxon>Bacteria</taxon>
        <taxon>Bacillati</taxon>
        <taxon>Actinomycetota</taxon>
        <taxon>Actinomycetes</taxon>
        <taxon>Pseudonocardiales</taxon>
        <taxon>Pseudonocardiaceae</taxon>
        <taxon>Allokutzneria</taxon>
    </lineage>
</organism>
<sequence>MSSRHAVLAPSTEHGAAISVAAAVSVLGAATALSAVIDGVRWIGFVAVTIAVVIAVGTGLRAIRAPIALVALGQVCALTFFLTAVFTRSGLFGFLPGDEAFQELGGVLSESVQQVRTGVPPVSSTTAILCLSALAVGIVMIAVDTLATAAQAPAAAGLVLLCVFAVPASLADEMLPWWSFALGACGFALLLVVDEAQRHRLWRGRLGLPARGQNGEKNGRRRGGSGFSATVVTAVGLVVAIIGGSTLTLVGTAGRLPGVGSTSGTMGMGIKPFASLRGQLERKAPIELFRVRGLDESTYLRSMTLRHYDRRAGWSLNGPLNGTPVNGKLATAGTNPESLGRSKKIEIETVGYTDNWLPVYGVPTALEGVPDGWRYDPGVGVVFRDEKERVERYTQHSVLPNPSPETLRATGTRVATEEIGAEYLEIDVDARVITLAKQLTAGARTNYDKVFALRKHFTDPGNGFTYSLQTAAGGDSDGLVAFLFNGKTGFCEQFASAMAALVRAAGIPARMAIGFSQGYDAGGYQVITTSDAHAWVEVHFPGVGWTRFDPTPQGTGRGVTAPYEVEGSSGGSSQNNTEPSAGRTTTAPSNPSSAPTSSTAPVAPGNRDDHVLLFGAMRVPSAVVWWEILLLLGVAGAVGAAVATRARRKRRREAAR</sequence>
<protein>
    <submittedName>
        <fullName evidence="4">Transglutaminase-like superfamily protein</fullName>
    </submittedName>
</protein>
<dbReference type="InterPro" id="IPR038765">
    <property type="entry name" value="Papain-like_cys_pep_sf"/>
</dbReference>
<evidence type="ECO:0000259" key="3">
    <source>
        <dbReference type="SMART" id="SM00460"/>
    </source>
</evidence>
<dbReference type="Pfam" id="PF11992">
    <property type="entry name" value="TgpA_N"/>
    <property type="match status" value="1"/>
</dbReference>
<evidence type="ECO:0000313" key="5">
    <source>
        <dbReference type="Proteomes" id="UP000183376"/>
    </source>
</evidence>
<dbReference type="SMART" id="SM00460">
    <property type="entry name" value="TGc"/>
    <property type="match status" value="1"/>
</dbReference>
<dbReference type="PANTHER" id="PTHR42736:SF1">
    <property type="entry name" value="PROTEIN-GLUTAMINE GAMMA-GLUTAMYLTRANSFERASE"/>
    <property type="match status" value="1"/>
</dbReference>
<dbReference type="OrthoDB" id="9804023at2"/>
<dbReference type="Gene3D" id="3.10.620.30">
    <property type="match status" value="1"/>
</dbReference>
<evidence type="ECO:0000256" key="1">
    <source>
        <dbReference type="SAM" id="MobiDB-lite"/>
    </source>
</evidence>
<dbReference type="InterPro" id="IPR021878">
    <property type="entry name" value="TgpA_N"/>
</dbReference>
<gene>
    <name evidence="4" type="ORF">SAMN04489726_3965</name>
</gene>
<feature type="transmembrane region" description="Helical" evidence="2">
    <location>
        <begin position="42"/>
        <end position="60"/>
    </location>
</feature>
<evidence type="ECO:0000256" key="2">
    <source>
        <dbReference type="SAM" id="Phobius"/>
    </source>
</evidence>
<dbReference type="eggNOG" id="COG1305">
    <property type="taxonomic scope" value="Bacteria"/>
</dbReference>
<dbReference type="Pfam" id="PF01841">
    <property type="entry name" value="Transglut_core"/>
    <property type="match status" value="1"/>
</dbReference>
<dbReference type="AlphaFoldDB" id="A0A1G9X387"/>
<feature type="transmembrane region" description="Helical" evidence="2">
    <location>
        <begin position="177"/>
        <end position="193"/>
    </location>
</feature>
<dbReference type="EMBL" id="LT629701">
    <property type="protein sequence ID" value="SDM91234.1"/>
    <property type="molecule type" value="Genomic_DNA"/>
</dbReference>
<feature type="transmembrane region" description="Helical" evidence="2">
    <location>
        <begin position="67"/>
        <end position="86"/>
    </location>
</feature>
<feature type="compositionally biased region" description="Low complexity" evidence="1">
    <location>
        <begin position="584"/>
        <end position="604"/>
    </location>
</feature>
<accession>A0A1G9X387</accession>
<dbReference type="Proteomes" id="UP000183376">
    <property type="component" value="Chromosome I"/>
</dbReference>
<dbReference type="STRING" id="211114.SAMN04489726_3965"/>
<proteinExistence type="predicted"/>
<feature type="transmembrane region" description="Helical" evidence="2">
    <location>
        <begin position="227"/>
        <end position="250"/>
    </location>
</feature>
<keyword evidence="2" id="KW-0472">Membrane</keyword>
<reference evidence="4 5" key="1">
    <citation type="submission" date="2016-10" db="EMBL/GenBank/DDBJ databases">
        <authorList>
            <person name="de Groot N.N."/>
        </authorList>
    </citation>
    <scope>NUCLEOTIDE SEQUENCE [LARGE SCALE GENOMIC DNA]</scope>
    <source>
        <strain evidence="4 5">DSM 44149</strain>
    </source>
</reference>
<feature type="transmembrane region" description="Helical" evidence="2">
    <location>
        <begin position="126"/>
        <end position="147"/>
    </location>
</feature>
<evidence type="ECO:0000313" key="4">
    <source>
        <dbReference type="EMBL" id="SDM91234.1"/>
    </source>
</evidence>
<feature type="domain" description="Transglutaminase-like" evidence="3">
    <location>
        <begin position="483"/>
        <end position="552"/>
    </location>
</feature>
<feature type="transmembrane region" description="Helical" evidence="2">
    <location>
        <begin position="623"/>
        <end position="643"/>
    </location>
</feature>